<name>A0ABY7NZR4_9ACTN</name>
<dbReference type="EMBL" id="CP115300">
    <property type="protein sequence ID" value="WBO61518.1"/>
    <property type="molecule type" value="Genomic_DNA"/>
</dbReference>
<reference evidence="1 2" key="1">
    <citation type="submission" date="2022-12" db="EMBL/GenBank/DDBJ databases">
        <authorList>
            <person name="Mo P."/>
        </authorList>
    </citation>
    <scope>NUCLEOTIDE SEQUENCE [LARGE SCALE GENOMIC DNA]</scope>
    <source>
        <strain evidence="1 2">HUAS 2-6</strain>
    </source>
</reference>
<evidence type="ECO:0000313" key="1">
    <source>
        <dbReference type="EMBL" id="WBO61518.1"/>
    </source>
</evidence>
<dbReference type="Proteomes" id="UP001212326">
    <property type="component" value="Chromosome"/>
</dbReference>
<organism evidence="1 2">
    <name type="scientific">Streptomyces camelliae</name>
    <dbReference type="NCBI Taxonomy" id="3004093"/>
    <lineage>
        <taxon>Bacteria</taxon>
        <taxon>Bacillati</taxon>
        <taxon>Actinomycetota</taxon>
        <taxon>Actinomycetes</taxon>
        <taxon>Kitasatosporales</taxon>
        <taxon>Streptomycetaceae</taxon>
        <taxon>Streptomyces</taxon>
    </lineage>
</organism>
<dbReference type="RefSeq" id="WP_270079480.1">
    <property type="nucleotide sequence ID" value="NZ_CP115300.1"/>
</dbReference>
<protein>
    <submittedName>
        <fullName evidence="1">Uncharacterized protein</fullName>
    </submittedName>
</protein>
<evidence type="ECO:0000313" key="2">
    <source>
        <dbReference type="Proteomes" id="UP001212326"/>
    </source>
</evidence>
<gene>
    <name evidence="1" type="ORF">O1G22_00830</name>
</gene>
<accession>A0ABY7NZR4</accession>
<sequence>MQQSFPGTSLAFNSGDRAFAAGRTYTQDWARGPIGLGLGQYTTGPFGDSGCSACLADGNLLVFLTTTESEPDHNGGISIYDEQPHAFQTQLYRDGTLLDDEPGNTAVNVDGQAAPGARYRMVVDQDYSGDTTLSQSTTAHTELTFGLPSASDTDSLLPDPFTCEGQSPATSCLVRCSPRASTWPRTT</sequence>
<keyword evidence="2" id="KW-1185">Reference proteome</keyword>
<proteinExistence type="predicted"/>